<feature type="compositionally biased region" description="Basic and acidic residues" evidence="1">
    <location>
        <begin position="124"/>
        <end position="136"/>
    </location>
</feature>
<reference evidence="2" key="1">
    <citation type="submission" date="2019-04" db="EMBL/GenBank/DDBJ databases">
        <title>Genome assembly of Zosterops borbonicus 15179.</title>
        <authorList>
            <person name="Leroy T."/>
            <person name="Anselmetti Y."/>
            <person name="Tilak M.-K."/>
            <person name="Nabholz B."/>
        </authorList>
    </citation>
    <scope>NUCLEOTIDE SEQUENCE</scope>
    <source>
        <strain evidence="2">HGM_15179</strain>
        <tissue evidence="2">Muscle</tissue>
    </source>
</reference>
<comment type="caution">
    <text evidence="2">The sequence shown here is derived from an EMBL/GenBank/DDBJ whole genome shotgun (WGS) entry which is preliminary data.</text>
</comment>
<feature type="compositionally biased region" description="Basic residues" evidence="1">
    <location>
        <begin position="148"/>
        <end position="157"/>
    </location>
</feature>
<dbReference type="EMBL" id="SWJQ01001590">
    <property type="protein sequence ID" value="TRZ07864.1"/>
    <property type="molecule type" value="Genomic_DNA"/>
</dbReference>
<feature type="region of interest" description="Disordered" evidence="1">
    <location>
        <begin position="1"/>
        <end position="20"/>
    </location>
</feature>
<protein>
    <submittedName>
        <fullName evidence="2">Uncharacterized protein</fullName>
    </submittedName>
</protein>
<evidence type="ECO:0000313" key="3">
    <source>
        <dbReference type="Proteomes" id="UP000796761"/>
    </source>
</evidence>
<dbReference type="OrthoDB" id="9398059at2759"/>
<accession>A0A8K1DBJ5</accession>
<dbReference type="Proteomes" id="UP000796761">
    <property type="component" value="Unassembled WGS sequence"/>
</dbReference>
<feature type="region of interest" description="Disordered" evidence="1">
    <location>
        <begin position="115"/>
        <end position="157"/>
    </location>
</feature>
<proteinExistence type="predicted"/>
<gene>
    <name evidence="2" type="ORF">HGM15179_019244</name>
</gene>
<dbReference type="AlphaFoldDB" id="A0A8K1DBJ5"/>
<evidence type="ECO:0000313" key="2">
    <source>
        <dbReference type="EMBL" id="TRZ07864.1"/>
    </source>
</evidence>
<evidence type="ECO:0000256" key="1">
    <source>
        <dbReference type="SAM" id="MobiDB-lite"/>
    </source>
</evidence>
<keyword evidence="3" id="KW-1185">Reference proteome</keyword>
<organism evidence="2 3">
    <name type="scientific">Zosterops borbonicus</name>
    <dbReference type="NCBI Taxonomy" id="364589"/>
    <lineage>
        <taxon>Eukaryota</taxon>
        <taxon>Metazoa</taxon>
        <taxon>Chordata</taxon>
        <taxon>Craniata</taxon>
        <taxon>Vertebrata</taxon>
        <taxon>Euteleostomi</taxon>
        <taxon>Archelosauria</taxon>
        <taxon>Archosauria</taxon>
        <taxon>Dinosauria</taxon>
        <taxon>Saurischia</taxon>
        <taxon>Theropoda</taxon>
        <taxon>Coelurosauria</taxon>
        <taxon>Aves</taxon>
        <taxon>Neognathae</taxon>
        <taxon>Neoaves</taxon>
        <taxon>Telluraves</taxon>
        <taxon>Australaves</taxon>
        <taxon>Passeriformes</taxon>
        <taxon>Sylvioidea</taxon>
        <taxon>Zosteropidae</taxon>
        <taxon>Zosterops</taxon>
    </lineage>
</organism>
<name>A0A8K1DBJ5_9PASS</name>
<sequence length="157" mass="17383">MSRGSDETPDLGLDSGVENPEWCGQWERIDQTVKEFSDPPAWEFSREQIQNPGEVRKYLEENCHDDSKEKKLIAISWALAYAYCMLLDTVGQQIEAGGHEDESAATPVTQAAANIPSTQVVAKPDSEPKPATKLDSKPQPMTVTTSTRSRKCRDKAS</sequence>